<accession>A0A915JK09</accession>
<dbReference type="Proteomes" id="UP000887565">
    <property type="component" value="Unplaced"/>
</dbReference>
<feature type="transmembrane region" description="Helical" evidence="1">
    <location>
        <begin position="32"/>
        <end position="56"/>
    </location>
</feature>
<name>A0A915JK09_ROMCU</name>
<evidence type="ECO:0000313" key="3">
    <source>
        <dbReference type="WBParaSite" id="nRc.2.0.1.t26412-RA"/>
    </source>
</evidence>
<proteinExistence type="predicted"/>
<protein>
    <submittedName>
        <fullName evidence="3">Uncharacterized protein</fullName>
    </submittedName>
</protein>
<dbReference type="AlphaFoldDB" id="A0A915JK09"/>
<organism evidence="2 3">
    <name type="scientific">Romanomermis culicivorax</name>
    <name type="common">Nematode worm</name>
    <dbReference type="NCBI Taxonomy" id="13658"/>
    <lineage>
        <taxon>Eukaryota</taxon>
        <taxon>Metazoa</taxon>
        <taxon>Ecdysozoa</taxon>
        <taxon>Nematoda</taxon>
        <taxon>Enoplea</taxon>
        <taxon>Dorylaimia</taxon>
        <taxon>Mermithida</taxon>
        <taxon>Mermithoidea</taxon>
        <taxon>Mermithidae</taxon>
        <taxon>Romanomermis</taxon>
    </lineage>
</organism>
<dbReference type="WBParaSite" id="nRc.2.0.1.t26412-RA">
    <property type="protein sequence ID" value="nRc.2.0.1.t26412-RA"/>
    <property type="gene ID" value="nRc.2.0.1.g26412"/>
</dbReference>
<reference evidence="3" key="1">
    <citation type="submission" date="2022-11" db="UniProtKB">
        <authorList>
            <consortium name="WormBaseParasite"/>
        </authorList>
    </citation>
    <scope>IDENTIFICATION</scope>
</reference>
<sequence length="115" mass="13278">MWALDVSNLTLRFPAALRYFNNPATSFLQSDVLAYVALNTYYLLFLFLAFGPYGFIPRFTTPLRCFPTTRWMPPKSTTWLRQSSPRFTTSRCQMFYPPTPPIEIAHPPTTVGLFV</sequence>
<evidence type="ECO:0000313" key="2">
    <source>
        <dbReference type="Proteomes" id="UP000887565"/>
    </source>
</evidence>
<keyword evidence="2" id="KW-1185">Reference proteome</keyword>
<keyword evidence="1" id="KW-0472">Membrane</keyword>
<evidence type="ECO:0000256" key="1">
    <source>
        <dbReference type="SAM" id="Phobius"/>
    </source>
</evidence>
<keyword evidence="1" id="KW-1133">Transmembrane helix</keyword>
<keyword evidence="1" id="KW-0812">Transmembrane</keyword>